<proteinExistence type="predicted"/>
<feature type="transmembrane region" description="Helical" evidence="1">
    <location>
        <begin position="12"/>
        <end position="33"/>
    </location>
</feature>
<evidence type="ECO:0000256" key="1">
    <source>
        <dbReference type="SAM" id="Phobius"/>
    </source>
</evidence>
<comment type="caution">
    <text evidence="2">The sequence shown here is derived from an EMBL/GenBank/DDBJ whole genome shotgun (WGS) entry which is preliminary data.</text>
</comment>
<keyword evidence="1" id="KW-0472">Membrane</keyword>
<organism evidence="2">
    <name type="scientific">bioreactor metagenome</name>
    <dbReference type="NCBI Taxonomy" id="1076179"/>
    <lineage>
        <taxon>unclassified sequences</taxon>
        <taxon>metagenomes</taxon>
        <taxon>ecological metagenomes</taxon>
    </lineage>
</organism>
<protein>
    <submittedName>
        <fullName evidence="2">Uncharacterized protein</fullName>
    </submittedName>
</protein>
<evidence type="ECO:0000313" key="2">
    <source>
        <dbReference type="EMBL" id="MPM85562.1"/>
    </source>
</evidence>
<gene>
    <name evidence="2" type="ORF">SDC9_132643</name>
</gene>
<keyword evidence="1" id="KW-0812">Transmembrane</keyword>
<name>A0A645DAC4_9ZZZZ</name>
<accession>A0A645DAC4</accession>
<dbReference type="AlphaFoldDB" id="A0A645DAC4"/>
<keyword evidence="1" id="KW-1133">Transmembrane helix</keyword>
<dbReference type="EMBL" id="VSSQ01033834">
    <property type="protein sequence ID" value="MPM85562.1"/>
    <property type="molecule type" value="Genomic_DNA"/>
</dbReference>
<sequence>MLVLDQFVVKTMFKVLVIWVPFQMYIQAIKKLLTQKLDQNLKKLGALLYHLK</sequence>
<reference evidence="2" key="1">
    <citation type="submission" date="2019-08" db="EMBL/GenBank/DDBJ databases">
        <authorList>
            <person name="Kucharzyk K."/>
            <person name="Murdoch R.W."/>
            <person name="Higgins S."/>
            <person name="Loffler F."/>
        </authorList>
    </citation>
    <scope>NUCLEOTIDE SEQUENCE</scope>
</reference>